<dbReference type="AlphaFoldDB" id="A0A9P4NP15"/>
<sequence>MPPRIPILTCLRATNACSAARNGNSLILPLRPFSTSTPTQAKSSSSSKSKRRYRDPYALAQARARKAANITRQAVLTKERAEAFGDPARGKLTPFVESFDIGRDPSEDTLVRLDHFIKPDELEDQLEQSSSLMTPIPVSRDTPGYAEKTPEELEEINKDNVKRVHREHENVKEVMKRLLNLDNGSSKGRYRVNIQRCVETFGRHKTDEILPPKPRAIPISAFNSPEAAKAAIERLDREPREVVERKGPDTGSSEVQIAILTAKIRSLSNFLDTRGRKDKVGKRDLRLLVHRRQKLLKYLRKKERGGPRWQRCIETLGLTEATWTGEISL</sequence>
<reference evidence="5" key="1">
    <citation type="journal article" date="2020" name="Stud. Mycol.">
        <title>101 Dothideomycetes genomes: a test case for predicting lifestyles and emergence of pathogens.</title>
        <authorList>
            <person name="Haridas S."/>
            <person name="Albert R."/>
            <person name="Binder M."/>
            <person name="Bloem J."/>
            <person name="Labutti K."/>
            <person name="Salamov A."/>
            <person name="Andreopoulos B."/>
            <person name="Baker S."/>
            <person name="Barry K."/>
            <person name="Bills G."/>
            <person name="Bluhm B."/>
            <person name="Cannon C."/>
            <person name="Castanera R."/>
            <person name="Culley D."/>
            <person name="Daum C."/>
            <person name="Ezra D."/>
            <person name="Gonzalez J."/>
            <person name="Henrissat B."/>
            <person name="Kuo A."/>
            <person name="Liang C."/>
            <person name="Lipzen A."/>
            <person name="Lutzoni F."/>
            <person name="Magnuson J."/>
            <person name="Mondo S."/>
            <person name="Nolan M."/>
            <person name="Ohm R."/>
            <person name="Pangilinan J."/>
            <person name="Park H.-J."/>
            <person name="Ramirez L."/>
            <person name="Alfaro M."/>
            <person name="Sun H."/>
            <person name="Tritt A."/>
            <person name="Yoshinaga Y."/>
            <person name="Zwiers L.-H."/>
            <person name="Turgeon B."/>
            <person name="Goodwin S."/>
            <person name="Spatafora J."/>
            <person name="Crous P."/>
            <person name="Grigoriev I."/>
        </authorList>
    </citation>
    <scope>NUCLEOTIDE SEQUENCE</scope>
    <source>
        <strain evidence="5">CBS 130266</strain>
    </source>
</reference>
<dbReference type="GO" id="GO:1990904">
    <property type="term" value="C:ribonucleoprotein complex"/>
    <property type="evidence" value="ECO:0007669"/>
    <property type="project" value="UniProtKB-KW"/>
</dbReference>
<dbReference type="InterPro" id="IPR009068">
    <property type="entry name" value="uS15_NS1_RNA-bd_sf"/>
</dbReference>
<dbReference type="OrthoDB" id="441444at2759"/>
<evidence type="ECO:0000256" key="4">
    <source>
        <dbReference type="SAM" id="MobiDB-lite"/>
    </source>
</evidence>
<dbReference type="EMBL" id="MU007047">
    <property type="protein sequence ID" value="KAF2429414.1"/>
    <property type="molecule type" value="Genomic_DNA"/>
</dbReference>
<evidence type="ECO:0000313" key="5">
    <source>
        <dbReference type="EMBL" id="KAF2429414.1"/>
    </source>
</evidence>
<dbReference type="SMART" id="SM01387">
    <property type="entry name" value="Ribosomal_S15"/>
    <property type="match status" value="1"/>
</dbReference>
<dbReference type="GO" id="GO:0005737">
    <property type="term" value="C:cytoplasm"/>
    <property type="evidence" value="ECO:0007669"/>
    <property type="project" value="UniProtKB-ARBA"/>
</dbReference>
<dbReference type="Gene3D" id="1.10.287.10">
    <property type="entry name" value="S15/NS1, RNA-binding"/>
    <property type="match status" value="1"/>
</dbReference>
<keyword evidence="3" id="KW-0687">Ribonucleoprotein</keyword>
<dbReference type="CDD" id="cd00353">
    <property type="entry name" value="Ribosomal_S15p_S13e"/>
    <property type="match status" value="1"/>
</dbReference>
<protein>
    <recommendedName>
        <fullName evidence="7">30S ribosomal protein S15</fullName>
    </recommendedName>
</protein>
<name>A0A9P4NP15_9PEZI</name>
<dbReference type="Proteomes" id="UP000800235">
    <property type="component" value="Unassembled WGS sequence"/>
</dbReference>
<dbReference type="InterPro" id="IPR005290">
    <property type="entry name" value="Ribosomal_uS15_bac-type"/>
</dbReference>
<dbReference type="PANTHER" id="PTHR23321:SF26">
    <property type="entry name" value="SMALL RIBOSOMAL SUBUNIT PROTEIN US15M"/>
    <property type="match status" value="1"/>
</dbReference>
<dbReference type="GO" id="GO:0006412">
    <property type="term" value="P:translation"/>
    <property type="evidence" value="ECO:0007669"/>
    <property type="project" value="InterPro"/>
</dbReference>
<dbReference type="Pfam" id="PF00312">
    <property type="entry name" value="Ribosomal_S15"/>
    <property type="match status" value="1"/>
</dbReference>
<comment type="caution">
    <text evidence="5">The sequence shown here is derived from an EMBL/GenBank/DDBJ whole genome shotgun (WGS) entry which is preliminary data.</text>
</comment>
<evidence type="ECO:0008006" key="7">
    <source>
        <dbReference type="Google" id="ProtNLM"/>
    </source>
</evidence>
<proteinExistence type="inferred from homology"/>
<feature type="compositionally biased region" description="Low complexity" evidence="4">
    <location>
        <begin position="34"/>
        <end position="47"/>
    </location>
</feature>
<dbReference type="SUPFAM" id="SSF47060">
    <property type="entry name" value="S15/NS1 RNA-binding domain"/>
    <property type="match status" value="1"/>
</dbReference>
<dbReference type="PANTHER" id="PTHR23321">
    <property type="entry name" value="RIBOSOMAL PROTEIN S15, BACTERIAL AND ORGANELLAR"/>
    <property type="match status" value="1"/>
</dbReference>
<accession>A0A9P4NP15</accession>
<feature type="region of interest" description="Disordered" evidence="4">
    <location>
        <begin position="28"/>
        <end position="55"/>
    </location>
</feature>
<dbReference type="GO" id="GO:0005840">
    <property type="term" value="C:ribosome"/>
    <property type="evidence" value="ECO:0007669"/>
    <property type="project" value="UniProtKB-KW"/>
</dbReference>
<keyword evidence="6" id="KW-1185">Reference proteome</keyword>
<evidence type="ECO:0000256" key="1">
    <source>
        <dbReference type="ARBA" id="ARBA00008434"/>
    </source>
</evidence>
<organism evidence="5 6">
    <name type="scientific">Tothia fuscella</name>
    <dbReference type="NCBI Taxonomy" id="1048955"/>
    <lineage>
        <taxon>Eukaryota</taxon>
        <taxon>Fungi</taxon>
        <taxon>Dikarya</taxon>
        <taxon>Ascomycota</taxon>
        <taxon>Pezizomycotina</taxon>
        <taxon>Dothideomycetes</taxon>
        <taxon>Pleosporomycetidae</taxon>
        <taxon>Venturiales</taxon>
        <taxon>Cylindrosympodiaceae</taxon>
        <taxon>Tothia</taxon>
    </lineage>
</organism>
<evidence type="ECO:0000256" key="2">
    <source>
        <dbReference type="ARBA" id="ARBA00022980"/>
    </source>
</evidence>
<evidence type="ECO:0000256" key="3">
    <source>
        <dbReference type="ARBA" id="ARBA00023274"/>
    </source>
</evidence>
<gene>
    <name evidence="5" type="ORF">EJ08DRAFT_650444</name>
</gene>
<comment type="similarity">
    <text evidence="1">Belongs to the universal ribosomal protein uS15 family.</text>
</comment>
<evidence type="ECO:0000313" key="6">
    <source>
        <dbReference type="Proteomes" id="UP000800235"/>
    </source>
</evidence>
<dbReference type="InterPro" id="IPR000589">
    <property type="entry name" value="Ribosomal_uS15"/>
</dbReference>
<dbReference type="GO" id="GO:0003735">
    <property type="term" value="F:structural constituent of ribosome"/>
    <property type="evidence" value="ECO:0007669"/>
    <property type="project" value="InterPro"/>
</dbReference>
<keyword evidence="2" id="KW-0689">Ribosomal protein</keyword>